<dbReference type="Pfam" id="PF01436">
    <property type="entry name" value="NHL"/>
    <property type="match status" value="5"/>
</dbReference>
<feature type="domain" description="B box-type" evidence="9">
    <location>
        <begin position="243"/>
        <end position="285"/>
    </location>
</feature>
<keyword evidence="3 5" id="KW-0863">Zinc-finger</keyword>
<feature type="region of interest" description="Disordered" evidence="8">
    <location>
        <begin position="181"/>
        <end position="201"/>
    </location>
</feature>
<dbReference type="Pfam" id="PF00643">
    <property type="entry name" value="zf-B_box"/>
    <property type="match status" value="1"/>
</dbReference>
<feature type="compositionally biased region" description="Gly residues" evidence="8">
    <location>
        <begin position="10"/>
        <end position="19"/>
    </location>
</feature>
<dbReference type="InterPro" id="IPR014756">
    <property type="entry name" value="Ig_E-set"/>
</dbReference>
<dbReference type="PROSITE" id="PS50119">
    <property type="entry name" value="ZF_BBOX"/>
    <property type="match status" value="1"/>
</dbReference>
<keyword evidence="2" id="KW-0677">Repeat</keyword>
<dbReference type="PROSITE" id="PS50194">
    <property type="entry name" value="FILAMIN_REPEAT"/>
    <property type="match status" value="1"/>
</dbReference>
<evidence type="ECO:0000256" key="7">
    <source>
        <dbReference type="PROSITE-ProRule" id="PRU00504"/>
    </source>
</evidence>
<feature type="repeat" description="NHL" evidence="7">
    <location>
        <begin position="787"/>
        <end position="819"/>
    </location>
</feature>
<evidence type="ECO:0000313" key="10">
    <source>
        <dbReference type="EMBL" id="KAK6728961.1"/>
    </source>
</evidence>
<dbReference type="EMBL" id="JAVFWL010000001">
    <property type="protein sequence ID" value="KAK6728961.1"/>
    <property type="molecule type" value="Genomic_DNA"/>
</dbReference>
<evidence type="ECO:0000256" key="5">
    <source>
        <dbReference type="PROSITE-ProRule" id="PRU00024"/>
    </source>
</evidence>
<dbReference type="InterPro" id="IPR050952">
    <property type="entry name" value="TRIM-NHL_E3_ligases"/>
</dbReference>
<protein>
    <recommendedName>
        <fullName evidence="9">B box-type domain-containing protein</fullName>
    </recommendedName>
</protein>
<evidence type="ECO:0000256" key="8">
    <source>
        <dbReference type="SAM" id="MobiDB-lite"/>
    </source>
</evidence>
<evidence type="ECO:0000256" key="6">
    <source>
        <dbReference type="PROSITE-ProRule" id="PRU00087"/>
    </source>
</evidence>
<feature type="repeat" description="Filamin" evidence="6">
    <location>
        <begin position="523"/>
        <end position="619"/>
    </location>
</feature>
<dbReference type="PANTHER" id="PTHR24104:SF25">
    <property type="entry name" value="PROTEIN LIN-41"/>
    <property type="match status" value="1"/>
</dbReference>
<proteinExistence type="predicted"/>
<evidence type="ECO:0000313" key="11">
    <source>
        <dbReference type="Proteomes" id="UP001303046"/>
    </source>
</evidence>
<feature type="region of interest" description="Disordered" evidence="8">
    <location>
        <begin position="897"/>
        <end position="929"/>
    </location>
</feature>
<keyword evidence="11" id="KW-1185">Reference proteome</keyword>
<feature type="repeat" description="NHL" evidence="7">
    <location>
        <begin position="824"/>
        <end position="867"/>
    </location>
</feature>
<name>A0ABR1BRC4_NECAM</name>
<reference evidence="10 11" key="1">
    <citation type="submission" date="2023-08" db="EMBL/GenBank/DDBJ databases">
        <title>A Necator americanus chromosomal reference genome.</title>
        <authorList>
            <person name="Ilik V."/>
            <person name="Petrzelkova K.J."/>
            <person name="Pardy F."/>
            <person name="Fuh T."/>
            <person name="Niatou-Singa F.S."/>
            <person name="Gouil Q."/>
            <person name="Baker L."/>
            <person name="Ritchie M.E."/>
            <person name="Jex A.R."/>
            <person name="Gazzola D."/>
            <person name="Li H."/>
            <person name="Toshio Fujiwara R."/>
            <person name="Zhan B."/>
            <person name="Aroian R.V."/>
            <person name="Pafco B."/>
            <person name="Schwarz E.M."/>
        </authorList>
    </citation>
    <scope>NUCLEOTIDE SEQUENCE [LARGE SCALE GENOMIC DNA]</scope>
    <source>
        <strain evidence="10 11">Aroian</strain>
        <tissue evidence="10">Whole animal</tissue>
    </source>
</reference>
<keyword evidence="4" id="KW-0862">Zinc</keyword>
<dbReference type="SMART" id="SM00336">
    <property type="entry name" value="BBOX"/>
    <property type="match status" value="2"/>
</dbReference>
<evidence type="ECO:0000256" key="1">
    <source>
        <dbReference type="ARBA" id="ARBA00022723"/>
    </source>
</evidence>
<dbReference type="Gene3D" id="2.60.40.10">
    <property type="entry name" value="Immunoglobulins"/>
    <property type="match status" value="1"/>
</dbReference>
<feature type="compositionally biased region" description="Polar residues" evidence="8">
    <location>
        <begin position="20"/>
        <end position="32"/>
    </location>
</feature>
<feature type="repeat" description="NHL" evidence="7">
    <location>
        <begin position="634"/>
        <end position="677"/>
    </location>
</feature>
<dbReference type="InterPro" id="IPR011042">
    <property type="entry name" value="6-blade_b-propeller_TolB-like"/>
</dbReference>
<accession>A0ABR1BRC4</accession>
<evidence type="ECO:0000259" key="9">
    <source>
        <dbReference type="PROSITE" id="PS50119"/>
    </source>
</evidence>
<dbReference type="SUPFAM" id="SSF57845">
    <property type="entry name" value="B-box zinc-binding domain"/>
    <property type="match status" value="1"/>
</dbReference>
<dbReference type="Gene3D" id="2.120.10.30">
    <property type="entry name" value="TolB, C-terminal domain"/>
    <property type="match status" value="3"/>
</dbReference>
<gene>
    <name evidence="10" type="primary">Necator_chrI.g2304</name>
    <name evidence="10" type="ORF">RB195_006177</name>
</gene>
<dbReference type="Proteomes" id="UP001303046">
    <property type="component" value="Unassembled WGS sequence"/>
</dbReference>
<dbReference type="InterPro" id="IPR000315">
    <property type="entry name" value="Znf_B-box"/>
</dbReference>
<dbReference type="PANTHER" id="PTHR24104">
    <property type="entry name" value="E3 UBIQUITIN-PROTEIN LIGASE NHLRC1-RELATED"/>
    <property type="match status" value="1"/>
</dbReference>
<feature type="repeat" description="NHL" evidence="7">
    <location>
        <begin position="681"/>
        <end position="724"/>
    </location>
</feature>
<dbReference type="PROSITE" id="PS51125">
    <property type="entry name" value="NHL"/>
    <property type="match status" value="5"/>
</dbReference>
<dbReference type="SUPFAM" id="SSF101898">
    <property type="entry name" value="NHL repeat"/>
    <property type="match status" value="1"/>
</dbReference>
<dbReference type="SMART" id="SM00557">
    <property type="entry name" value="IG_FLMN"/>
    <property type="match status" value="1"/>
</dbReference>
<organism evidence="10 11">
    <name type="scientific">Necator americanus</name>
    <name type="common">Human hookworm</name>
    <dbReference type="NCBI Taxonomy" id="51031"/>
    <lineage>
        <taxon>Eukaryota</taxon>
        <taxon>Metazoa</taxon>
        <taxon>Ecdysozoa</taxon>
        <taxon>Nematoda</taxon>
        <taxon>Chromadorea</taxon>
        <taxon>Rhabditida</taxon>
        <taxon>Rhabditina</taxon>
        <taxon>Rhabditomorpha</taxon>
        <taxon>Strongyloidea</taxon>
        <taxon>Ancylostomatidae</taxon>
        <taxon>Bunostominae</taxon>
        <taxon>Necator</taxon>
    </lineage>
</organism>
<comment type="caution">
    <text evidence="10">The sequence shown here is derived from an EMBL/GenBank/DDBJ whole genome shotgun (WGS) entry which is preliminary data.</text>
</comment>
<feature type="region of interest" description="Disordered" evidence="8">
    <location>
        <begin position="1"/>
        <end position="32"/>
    </location>
</feature>
<evidence type="ECO:0000256" key="4">
    <source>
        <dbReference type="ARBA" id="ARBA00022833"/>
    </source>
</evidence>
<dbReference type="SUPFAM" id="SSF81296">
    <property type="entry name" value="E set domains"/>
    <property type="match status" value="1"/>
</dbReference>
<evidence type="ECO:0000256" key="2">
    <source>
        <dbReference type="ARBA" id="ARBA00022737"/>
    </source>
</evidence>
<dbReference type="InterPro" id="IPR001258">
    <property type="entry name" value="NHL_repeat"/>
</dbReference>
<evidence type="ECO:0000256" key="3">
    <source>
        <dbReference type="ARBA" id="ARBA00022771"/>
    </source>
</evidence>
<keyword evidence="1" id="KW-0479">Metal-binding</keyword>
<dbReference type="InterPro" id="IPR001298">
    <property type="entry name" value="Filamin/ABP280_rpt"/>
</dbReference>
<dbReference type="CDD" id="cd14954">
    <property type="entry name" value="NHL_TRIM71_like"/>
    <property type="match status" value="1"/>
</dbReference>
<feature type="repeat" description="NHL" evidence="7">
    <location>
        <begin position="728"/>
        <end position="771"/>
    </location>
</feature>
<dbReference type="InterPro" id="IPR013783">
    <property type="entry name" value="Ig-like_fold"/>
</dbReference>
<sequence length="968" mass="105581">MDPRNDDGEGAGQKGGGGATSNTVPFTGDGQDSFNASNGYHGSLFETPQSLLASPQYDMFSSPFRSRCSICQKDIQGQHRQFSCSHKICGQCCSLTDSRKCLICFANAGTTPFPPYMFLSPPHTDHPSELLDSSLSMHKHSIGSYQNGLADGLQNMNLGLGDLSTPLETFNIWDNRSKLSTPTRGSSSKGIVLPETPLRSEDDHPPVFSPNSQLVNTSAVSSPLPMNNPLNVTTPQRPMLPTCATCGVNARAEAFCANCRELLCAVCVVAHQRVRVTRDHVVISLQQLLCHMTATAFGAAEDGTIGESSDSSPRALSVCPTHDAKVFCSCETCGRVPLCAHCISLHSGHHIAPLGDARTCINSLLAESRRNERSIEEAIESVRAMSERVDASVQAAASELRSLMHLHMSALEERKRELLQRVDTIRQTKTKNLKAQAENLALAKAKFAQTIKSVESATAEEDNTHLANVFQDLLQLYFQPIHLVPHENDVVKFAVPDNQLLSQIRSLGELESGPCARLCHLIGEGYKRPIRERQCIAYVQMRDACGEVVPTDRSDGSVRDVSATVVAPDGRSLEVHIGRSEADAGVVGIAYFPVLDGQHQLDIRIRGVSISGCPVSVEVRHGRNYSEIAAQGELFSFGKEGSGDGELCRPWGICVDLRGRVLVADRSNNRIQIFDRDGGFLAKFGCGGTRPGQFDRPAGVTVNTRNNIVVADKDNHRIQVFDENGNFLLKFGERGRPIGMFNYPWGVATNSQNHIAVSDTRNHRVQIFNENGQFIRKCGFDTAFFYKHLDSPRGVCYLSDGQLLITDFNNHRLAVLSSRDTPEMKVYGSEGSVEGMFCRPQGVKVDPEGHILICDSRNNRIQVFSGDDMRCIAVFGQSSSSTGFEMPAELPAPFRSVGPTPFHAANTPTGSASLDGASSGPRPLLDRPTDVAIAPDGRIYVSEDYSWKRQPICSTIMYVWTLDPVIPG</sequence>
<dbReference type="InterPro" id="IPR017868">
    <property type="entry name" value="Filamin/ABP280_repeat-like"/>
</dbReference>